<evidence type="ECO:0000256" key="4">
    <source>
        <dbReference type="ARBA" id="ARBA00022737"/>
    </source>
</evidence>
<dbReference type="Pfam" id="PF06745">
    <property type="entry name" value="ATPase"/>
    <property type="match status" value="2"/>
</dbReference>
<keyword evidence="6" id="KW-0378">Hydrolase</keyword>
<dbReference type="InterPro" id="IPR003593">
    <property type="entry name" value="AAA+_ATPase"/>
</dbReference>
<dbReference type="SMART" id="SM00382">
    <property type="entry name" value="AAA"/>
    <property type="match status" value="2"/>
</dbReference>
<organism evidence="8 9">
    <name type="scientific">Haloarcula nitratireducens</name>
    <dbReference type="NCBI Taxonomy" id="2487749"/>
    <lineage>
        <taxon>Archaea</taxon>
        <taxon>Methanobacteriati</taxon>
        <taxon>Methanobacteriota</taxon>
        <taxon>Stenosarchaea group</taxon>
        <taxon>Halobacteria</taxon>
        <taxon>Halobacteriales</taxon>
        <taxon>Haloarculaceae</taxon>
        <taxon>Haloarcula</taxon>
    </lineage>
</organism>
<evidence type="ECO:0000256" key="1">
    <source>
        <dbReference type="ARBA" id="ARBA00012513"/>
    </source>
</evidence>
<dbReference type="RefSeq" id="WP_220581293.1">
    <property type="nucleotide sequence ID" value="NZ_RKLT01000009.1"/>
</dbReference>
<keyword evidence="5" id="KW-0418">Kinase</keyword>
<dbReference type="PANTHER" id="PTHR42926:SF1">
    <property type="entry name" value="CIRCADIAN CLOCK OSCILLATOR PROTEIN KAIC 1"/>
    <property type="match status" value="1"/>
</dbReference>
<dbReference type="InterPro" id="IPR051347">
    <property type="entry name" value="Circadian_clock_KaiC-rel"/>
</dbReference>
<evidence type="ECO:0000256" key="5">
    <source>
        <dbReference type="ARBA" id="ARBA00022777"/>
    </source>
</evidence>
<keyword evidence="3" id="KW-0808">Transferase</keyword>
<dbReference type="SUPFAM" id="SSF52540">
    <property type="entry name" value="P-loop containing nucleoside triphosphate hydrolases"/>
    <property type="match status" value="2"/>
</dbReference>
<feature type="domain" description="KaiC" evidence="7">
    <location>
        <begin position="17"/>
        <end position="252"/>
    </location>
</feature>
<keyword evidence="9" id="KW-1185">Reference proteome</keyword>
<dbReference type="PROSITE" id="PS51146">
    <property type="entry name" value="KAIC"/>
    <property type="match status" value="2"/>
</dbReference>
<keyword evidence="4" id="KW-0677">Repeat</keyword>
<dbReference type="InterPro" id="IPR014774">
    <property type="entry name" value="KaiC-like_dom"/>
</dbReference>
<keyword evidence="2" id="KW-0597">Phosphoprotein</keyword>
<name>A0AAW4PFM3_9EURY</name>
<comment type="caution">
    <text evidence="8">The sequence shown here is derived from an EMBL/GenBank/DDBJ whole genome shotgun (WGS) entry which is preliminary data.</text>
</comment>
<evidence type="ECO:0000256" key="3">
    <source>
        <dbReference type="ARBA" id="ARBA00022679"/>
    </source>
</evidence>
<gene>
    <name evidence="8" type="ORF">EGH23_17640</name>
</gene>
<proteinExistence type="predicted"/>
<dbReference type="EC" id="2.7.11.1" evidence="1"/>
<dbReference type="InterPro" id="IPR027417">
    <property type="entry name" value="P-loop_NTPase"/>
</dbReference>
<dbReference type="InterPro" id="IPR030665">
    <property type="entry name" value="KaiC"/>
</dbReference>
<dbReference type="GO" id="GO:0004674">
    <property type="term" value="F:protein serine/threonine kinase activity"/>
    <property type="evidence" value="ECO:0007669"/>
    <property type="project" value="UniProtKB-EC"/>
</dbReference>
<dbReference type="GO" id="GO:0016787">
    <property type="term" value="F:hydrolase activity"/>
    <property type="evidence" value="ECO:0007669"/>
    <property type="project" value="UniProtKB-KW"/>
</dbReference>
<evidence type="ECO:0000256" key="6">
    <source>
        <dbReference type="ARBA" id="ARBA00022801"/>
    </source>
</evidence>
<dbReference type="PIRSF" id="PIRSF039117">
    <property type="entry name" value="KaiC"/>
    <property type="match status" value="1"/>
</dbReference>
<dbReference type="InterPro" id="IPR010624">
    <property type="entry name" value="KaiC_dom"/>
</dbReference>
<dbReference type="EMBL" id="RKLT01000009">
    <property type="protein sequence ID" value="MBX0296704.1"/>
    <property type="molecule type" value="Genomic_DNA"/>
</dbReference>
<dbReference type="Gene3D" id="3.40.50.300">
    <property type="entry name" value="P-loop containing nucleotide triphosphate hydrolases"/>
    <property type="match status" value="2"/>
</dbReference>
<dbReference type="GO" id="GO:0005524">
    <property type="term" value="F:ATP binding"/>
    <property type="evidence" value="ECO:0007669"/>
    <property type="project" value="InterPro"/>
</dbReference>
<accession>A0AAW4PFM3</accession>
<dbReference type="PANTHER" id="PTHR42926">
    <property type="match status" value="1"/>
</dbReference>
<sequence>MIIDVSVIFEFTMNTDSRVSSGIDGLDTLLHGGFVPNRTYMVRGRSGTGKTILGYHFLAEGINNEENVLYITFEEPAAEMIENAETLGFDFSEIPILDLSPTGGEFIDEESYSVLLPSEVEGQSTKSAITEAVEKHRPNRVVIDPLSQLRHLSPDEYQFNQTAASLMRYLKDTGATTLFTSQPDAEQADEGLQYLCNGSITISRTDEGRFLKIEKLRGSDFQSGTHALRIDEGQGIRLFPKIRPENHHHESAFETVSSDVESLDALLGGGLERGSITLISGPSGVGKSTTATTLAKAFTARNERAALYLFEESEESFKHRSAAVGLPVSEHIESGEMVVDAVEPLTLSADEFADRVRTEVEQNDTKFVLIDGTAGYELSLHAEGSDLRKELHALARYLRNVGVTVVITDEIQDVTGGFRASDSHVSYLADNILFLRYIEVRGDIQKAAGVLKKRFGSFESTLRSFRIDSDGIHIGEPLDNLRGVLTGTPTWEGET</sequence>
<evidence type="ECO:0000256" key="2">
    <source>
        <dbReference type="ARBA" id="ARBA00022553"/>
    </source>
</evidence>
<dbReference type="Proteomes" id="UP001430455">
    <property type="component" value="Unassembled WGS sequence"/>
</dbReference>
<reference evidence="8 9" key="1">
    <citation type="submission" date="2021-06" db="EMBL/GenBank/DDBJ databases">
        <title>Halomicroarcula sp. a new haloarchaeum isolated from saline soil.</title>
        <authorList>
            <person name="Duran-Viseras A."/>
            <person name="Sanchez-Porro C."/>
            <person name="Ventosa A."/>
        </authorList>
    </citation>
    <scope>NUCLEOTIDE SEQUENCE [LARGE SCALE GENOMIC DNA]</scope>
    <source>
        <strain evidence="8 9">F27</strain>
    </source>
</reference>
<dbReference type="AlphaFoldDB" id="A0AAW4PFM3"/>
<protein>
    <recommendedName>
        <fullName evidence="1">non-specific serine/threonine protein kinase</fullName>
        <ecNumber evidence="1">2.7.11.1</ecNumber>
    </recommendedName>
</protein>
<evidence type="ECO:0000259" key="7">
    <source>
        <dbReference type="PROSITE" id="PS51146"/>
    </source>
</evidence>
<feature type="domain" description="KaiC" evidence="7">
    <location>
        <begin position="254"/>
        <end position="488"/>
    </location>
</feature>
<evidence type="ECO:0000313" key="9">
    <source>
        <dbReference type="Proteomes" id="UP001430455"/>
    </source>
</evidence>
<evidence type="ECO:0000313" key="8">
    <source>
        <dbReference type="EMBL" id="MBX0296704.1"/>
    </source>
</evidence>